<sequence length="98" mass="10700">MMTTPGSQGRKLPQVECRYRNGRKMVLDILDISLGGCMVDARGWGADVWERVSVKLPGLGWQGASVVWIEDQRAGIALEEPLHEATLAHIMGQSLLAA</sequence>
<gene>
    <name evidence="2" type="ORF">P7228_07685</name>
</gene>
<dbReference type="RefSeq" id="WP_278017623.1">
    <property type="nucleotide sequence ID" value="NZ_CP121106.1"/>
</dbReference>
<evidence type="ECO:0000313" key="3">
    <source>
        <dbReference type="Proteomes" id="UP001215827"/>
    </source>
</evidence>
<evidence type="ECO:0000313" key="2">
    <source>
        <dbReference type="EMBL" id="WFL78934.1"/>
    </source>
</evidence>
<proteinExistence type="predicted"/>
<name>A0ABY8G1Y5_9SPHN</name>
<protein>
    <submittedName>
        <fullName evidence="2">PilZ domain-containing protein</fullName>
    </submittedName>
</protein>
<feature type="domain" description="PilZ" evidence="1">
    <location>
        <begin position="20"/>
        <end position="90"/>
    </location>
</feature>
<dbReference type="Proteomes" id="UP001215827">
    <property type="component" value="Chromosome"/>
</dbReference>
<dbReference type="Pfam" id="PF07238">
    <property type="entry name" value="PilZ"/>
    <property type="match status" value="1"/>
</dbReference>
<evidence type="ECO:0000259" key="1">
    <source>
        <dbReference type="Pfam" id="PF07238"/>
    </source>
</evidence>
<organism evidence="2 3">
    <name type="scientific">Altererythrobacter arenosus</name>
    <dbReference type="NCBI Taxonomy" id="3032592"/>
    <lineage>
        <taxon>Bacteria</taxon>
        <taxon>Pseudomonadati</taxon>
        <taxon>Pseudomonadota</taxon>
        <taxon>Alphaproteobacteria</taxon>
        <taxon>Sphingomonadales</taxon>
        <taxon>Erythrobacteraceae</taxon>
        <taxon>Altererythrobacter</taxon>
    </lineage>
</organism>
<keyword evidence="3" id="KW-1185">Reference proteome</keyword>
<dbReference type="InterPro" id="IPR009875">
    <property type="entry name" value="PilZ_domain"/>
</dbReference>
<reference evidence="2 3" key="1">
    <citation type="submission" date="2023-03" db="EMBL/GenBank/DDBJ databases">
        <title>Altererythrobacter sp. CAU 1644 isolated from sand.</title>
        <authorList>
            <person name="Kim W."/>
        </authorList>
    </citation>
    <scope>NUCLEOTIDE SEQUENCE [LARGE SCALE GENOMIC DNA]</scope>
    <source>
        <strain evidence="2 3">CAU 1644</strain>
    </source>
</reference>
<dbReference type="EMBL" id="CP121106">
    <property type="protein sequence ID" value="WFL78934.1"/>
    <property type="molecule type" value="Genomic_DNA"/>
</dbReference>
<accession>A0ABY8G1Y5</accession>